<dbReference type="PANTHER" id="PTHR43649">
    <property type="entry name" value="ARABINOSE-BINDING PROTEIN-RELATED"/>
    <property type="match status" value="1"/>
</dbReference>
<keyword evidence="3" id="KW-1185">Reference proteome</keyword>
<evidence type="ECO:0000313" key="3">
    <source>
        <dbReference type="Proteomes" id="UP000603227"/>
    </source>
</evidence>
<dbReference type="PANTHER" id="PTHR43649:SF30">
    <property type="entry name" value="ABC TRANSPORTER SUBSTRATE-BINDING PROTEIN"/>
    <property type="match status" value="1"/>
</dbReference>
<reference evidence="2" key="1">
    <citation type="journal article" date="2014" name="Int. J. Syst. Evol. Microbiol.">
        <title>Complete genome sequence of Corynebacterium casei LMG S-19264T (=DSM 44701T), isolated from a smear-ripened cheese.</title>
        <authorList>
            <consortium name="US DOE Joint Genome Institute (JGI-PGF)"/>
            <person name="Walter F."/>
            <person name="Albersmeier A."/>
            <person name="Kalinowski J."/>
            <person name="Ruckert C."/>
        </authorList>
    </citation>
    <scope>NUCLEOTIDE SEQUENCE</scope>
    <source>
        <strain evidence="2">CGMCC 4.7403</strain>
    </source>
</reference>
<dbReference type="Proteomes" id="UP000603227">
    <property type="component" value="Unassembled WGS sequence"/>
</dbReference>
<dbReference type="EMBL" id="BNAT01000003">
    <property type="protein sequence ID" value="GHH83514.1"/>
    <property type="molecule type" value="Genomic_DNA"/>
</dbReference>
<dbReference type="PROSITE" id="PS51257">
    <property type="entry name" value="PROKAR_LIPOPROTEIN"/>
    <property type="match status" value="1"/>
</dbReference>
<dbReference type="InterPro" id="IPR050490">
    <property type="entry name" value="Bact_solute-bd_prot1"/>
</dbReference>
<dbReference type="InterPro" id="IPR006059">
    <property type="entry name" value="SBP"/>
</dbReference>
<comment type="caution">
    <text evidence="2">The sequence shown here is derived from an EMBL/GenBank/DDBJ whole genome shotgun (WGS) entry which is preliminary data.</text>
</comment>
<dbReference type="Gene3D" id="3.40.190.10">
    <property type="entry name" value="Periplasmic binding protein-like II"/>
    <property type="match status" value="2"/>
</dbReference>
<dbReference type="RefSeq" id="WP_229913617.1">
    <property type="nucleotide sequence ID" value="NZ_BNAT01000003.1"/>
</dbReference>
<dbReference type="SUPFAM" id="SSF53850">
    <property type="entry name" value="Periplasmic binding protein-like II"/>
    <property type="match status" value="1"/>
</dbReference>
<keyword evidence="1" id="KW-0732">Signal</keyword>
<feature type="chain" id="PRO_5038889827" evidence="1">
    <location>
        <begin position="19"/>
        <end position="423"/>
    </location>
</feature>
<feature type="signal peptide" evidence="1">
    <location>
        <begin position="1"/>
        <end position="18"/>
    </location>
</feature>
<proteinExistence type="predicted"/>
<reference evidence="2" key="2">
    <citation type="submission" date="2020-09" db="EMBL/GenBank/DDBJ databases">
        <authorList>
            <person name="Sun Q."/>
            <person name="Zhou Y."/>
        </authorList>
    </citation>
    <scope>NUCLEOTIDE SEQUENCE</scope>
    <source>
        <strain evidence="2">CGMCC 4.7403</strain>
    </source>
</reference>
<gene>
    <name evidence="2" type="ORF">GCM10017771_10300</name>
</gene>
<sequence>MRQNARMVVAATAALALAAGVSGCGGDTDAEAGSVSLTVVATNYGDNVHKNSEGYWGRLTLAFTAEHPDIDVDVQVYDPGEIDEKVAELVEQGRAPDIVQTDGYSEYAAEGLLYSADELLSVPVQASFVPSLVNAGEMDRKQYGLPFTASTRLMYYNRDLFNRAGLEPPKTWDELLAAARQLKERGVTYPIAVPLGPEEAEAETLMWLLSGDGGYTDSTNNYDIASAANVETLTWLKENLVDEGLTGPVAPGELNRDAAVQAFLTGDAAMVNGPLSLIRQIEDSSDSVPYGSVPLPSRDGETTLTMGTADWVIAFKNDDHRAAMGQFLDFLYSDKYVIEQAAQYELLPVTTPAADAMRADKGHQPLWNGLDTLQNLQLYPVAETNWSRVATTIRQRIGEAMTPNGNPRAVLESIAAVTKDGTS</sequence>
<accession>A0A919L4S9</accession>
<name>A0A919L4S9_9ACTN</name>
<dbReference type="AlphaFoldDB" id="A0A919L4S9"/>
<evidence type="ECO:0000256" key="1">
    <source>
        <dbReference type="SAM" id="SignalP"/>
    </source>
</evidence>
<evidence type="ECO:0000313" key="2">
    <source>
        <dbReference type="EMBL" id="GHH83514.1"/>
    </source>
</evidence>
<protein>
    <submittedName>
        <fullName evidence="2">Solute-binding protein</fullName>
    </submittedName>
</protein>
<organism evidence="2 3">
    <name type="scientific">Streptomyces capitiformicae</name>
    <dbReference type="NCBI Taxonomy" id="2014920"/>
    <lineage>
        <taxon>Bacteria</taxon>
        <taxon>Bacillati</taxon>
        <taxon>Actinomycetota</taxon>
        <taxon>Actinomycetes</taxon>
        <taxon>Kitasatosporales</taxon>
        <taxon>Streptomycetaceae</taxon>
        <taxon>Streptomyces</taxon>
    </lineage>
</organism>
<dbReference type="Pfam" id="PF01547">
    <property type="entry name" value="SBP_bac_1"/>
    <property type="match status" value="1"/>
</dbReference>